<keyword evidence="3" id="KW-1185">Reference proteome</keyword>
<protein>
    <submittedName>
        <fullName evidence="2">DinB family protein</fullName>
    </submittedName>
</protein>
<evidence type="ECO:0000259" key="1">
    <source>
        <dbReference type="Pfam" id="PF12867"/>
    </source>
</evidence>
<accession>A0A347ZP14</accession>
<dbReference type="InterPro" id="IPR024775">
    <property type="entry name" value="DinB-like"/>
</dbReference>
<dbReference type="AlphaFoldDB" id="A0A347ZP14"/>
<dbReference type="Proteomes" id="UP000256388">
    <property type="component" value="Unassembled WGS sequence"/>
</dbReference>
<dbReference type="EMBL" id="QUMS01000002">
    <property type="protein sequence ID" value="REG08647.1"/>
    <property type="molecule type" value="Genomic_DNA"/>
</dbReference>
<comment type="caution">
    <text evidence="2">The sequence shown here is derived from an EMBL/GenBank/DDBJ whole genome shotgun (WGS) entry which is preliminary data.</text>
</comment>
<dbReference type="Pfam" id="PF12867">
    <property type="entry name" value="DinB_2"/>
    <property type="match status" value="1"/>
</dbReference>
<dbReference type="OrthoDB" id="165450at2"/>
<gene>
    <name evidence="2" type="ORF">DFR64_2019</name>
</gene>
<proteinExistence type="predicted"/>
<sequence>MSASEVDLKKKTGEVFAQIRSEIDRFAEGLSAEEKNRAGSLQHWSAQFTLVHLAFWEKHYAAVFEKGLAGQPVPLSGSYLDQLNDGVLYEHLGQPFEEARAEEAAAYNQFLDFFERSVSAQALADPQPLDYLKNFTLLNRMLRSHALHPVHHLSDYYVKNAQAERAGELQNKLSEVLSQLPLWKAEVAYKAASFYALAGWHDQAIAELKRALAEKPELRSQVQADEDFEALRGSAEFEQVTGNS</sequence>
<organism evidence="2 3">
    <name type="scientific">Pelolinea submarina</name>
    <dbReference type="NCBI Taxonomy" id="913107"/>
    <lineage>
        <taxon>Bacteria</taxon>
        <taxon>Bacillati</taxon>
        <taxon>Chloroflexota</taxon>
        <taxon>Anaerolineae</taxon>
        <taxon>Anaerolineales</taxon>
        <taxon>Anaerolineaceae</taxon>
        <taxon>Pelolinea</taxon>
    </lineage>
</organism>
<evidence type="ECO:0000313" key="3">
    <source>
        <dbReference type="Proteomes" id="UP000256388"/>
    </source>
</evidence>
<reference evidence="2 3" key="1">
    <citation type="submission" date="2018-08" db="EMBL/GenBank/DDBJ databases">
        <title>Genomic Encyclopedia of Type Strains, Phase IV (KMG-IV): sequencing the most valuable type-strain genomes for metagenomic binning, comparative biology and taxonomic classification.</title>
        <authorList>
            <person name="Goeker M."/>
        </authorList>
    </citation>
    <scope>NUCLEOTIDE SEQUENCE [LARGE SCALE GENOMIC DNA]</scope>
    <source>
        <strain evidence="2 3">DSM 23923</strain>
    </source>
</reference>
<dbReference type="Gene3D" id="1.20.120.450">
    <property type="entry name" value="dinb family like domain"/>
    <property type="match status" value="1"/>
</dbReference>
<name>A0A347ZP14_9CHLR</name>
<dbReference type="NCBIfam" id="NF047558">
    <property type="entry name" value="TPR_END_plus"/>
    <property type="match status" value="1"/>
</dbReference>
<dbReference type="SUPFAM" id="SSF109854">
    <property type="entry name" value="DinB/YfiT-like putative metalloenzymes"/>
    <property type="match status" value="1"/>
</dbReference>
<feature type="domain" description="DinB-like" evidence="1">
    <location>
        <begin position="17"/>
        <end position="153"/>
    </location>
</feature>
<dbReference type="InterPro" id="IPR034660">
    <property type="entry name" value="DinB/YfiT-like"/>
</dbReference>
<evidence type="ECO:0000313" key="2">
    <source>
        <dbReference type="EMBL" id="REG08647.1"/>
    </source>
</evidence>
<dbReference type="RefSeq" id="WP_158674924.1">
    <property type="nucleotide sequence ID" value="NZ_AP018437.1"/>
</dbReference>